<organism evidence="2 3">
    <name type="scientific">Nonomuraea typhae</name>
    <dbReference type="NCBI Taxonomy" id="2603600"/>
    <lineage>
        <taxon>Bacteria</taxon>
        <taxon>Bacillati</taxon>
        <taxon>Actinomycetota</taxon>
        <taxon>Actinomycetes</taxon>
        <taxon>Streptosporangiales</taxon>
        <taxon>Streptosporangiaceae</taxon>
        <taxon>Nonomuraea</taxon>
    </lineage>
</organism>
<comment type="caution">
    <text evidence="2">The sequence shown here is derived from an EMBL/GenBank/DDBJ whole genome shotgun (WGS) entry which is preliminary data.</text>
</comment>
<evidence type="ECO:0000313" key="2">
    <source>
        <dbReference type="EMBL" id="MFI6503642.1"/>
    </source>
</evidence>
<reference evidence="2 3" key="1">
    <citation type="submission" date="2024-10" db="EMBL/GenBank/DDBJ databases">
        <title>The Natural Products Discovery Center: Release of the First 8490 Sequenced Strains for Exploring Actinobacteria Biosynthetic Diversity.</title>
        <authorList>
            <person name="Kalkreuter E."/>
            <person name="Kautsar S.A."/>
            <person name="Yang D."/>
            <person name="Bader C.D."/>
            <person name="Teijaro C.N."/>
            <person name="Fluegel L."/>
            <person name="Davis C.M."/>
            <person name="Simpson J.R."/>
            <person name="Lauterbach L."/>
            <person name="Steele A.D."/>
            <person name="Gui C."/>
            <person name="Meng S."/>
            <person name="Li G."/>
            <person name="Viehrig K."/>
            <person name="Ye F."/>
            <person name="Su P."/>
            <person name="Kiefer A.F."/>
            <person name="Nichols A."/>
            <person name="Cepeda A.J."/>
            <person name="Yan W."/>
            <person name="Fan B."/>
            <person name="Jiang Y."/>
            <person name="Adhikari A."/>
            <person name="Zheng C.-J."/>
            <person name="Schuster L."/>
            <person name="Cowan T.M."/>
            <person name="Smanski M.J."/>
            <person name="Chevrette M.G."/>
            <person name="De Carvalho L.P.S."/>
            <person name="Shen B."/>
        </authorList>
    </citation>
    <scope>NUCLEOTIDE SEQUENCE [LARGE SCALE GENOMIC DNA]</scope>
    <source>
        <strain evidence="2 3">NPDC050545</strain>
    </source>
</reference>
<sequence length="47" mass="5281">MSEWVRRSADVMSAGVRAGTGVTSERVRHSTGERVRHSAGVTWRRVR</sequence>
<feature type="region of interest" description="Disordered" evidence="1">
    <location>
        <begin position="16"/>
        <end position="47"/>
    </location>
</feature>
<feature type="compositionally biased region" description="Basic and acidic residues" evidence="1">
    <location>
        <begin position="25"/>
        <end position="36"/>
    </location>
</feature>
<protein>
    <submittedName>
        <fullName evidence="2">Uncharacterized protein</fullName>
    </submittedName>
</protein>
<accession>A0ABW7Z6U8</accession>
<dbReference type="Proteomes" id="UP001612741">
    <property type="component" value="Unassembled WGS sequence"/>
</dbReference>
<evidence type="ECO:0000256" key="1">
    <source>
        <dbReference type="SAM" id="MobiDB-lite"/>
    </source>
</evidence>
<gene>
    <name evidence="2" type="ORF">ACIBG2_40095</name>
</gene>
<evidence type="ECO:0000313" key="3">
    <source>
        <dbReference type="Proteomes" id="UP001612741"/>
    </source>
</evidence>
<proteinExistence type="predicted"/>
<dbReference type="EMBL" id="JBITGY010000012">
    <property type="protein sequence ID" value="MFI6503642.1"/>
    <property type="molecule type" value="Genomic_DNA"/>
</dbReference>
<keyword evidence="3" id="KW-1185">Reference proteome</keyword>
<dbReference type="RefSeq" id="WP_397089405.1">
    <property type="nucleotide sequence ID" value="NZ_JBITGY010000012.1"/>
</dbReference>
<name>A0ABW7Z6U8_9ACTN</name>